<comment type="caution">
    <text evidence="1">The sequence shown here is derived from an EMBL/GenBank/DDBJ whole genome shotgun (WGS) entry which is preliminary data.</text>
</comment>
<evidence type="ECO:0000313" key="1">
    <source>
        <dbReference type="EMBL" id="KAJ4725533.1"/>
    </source>
</evidence>
<gene>
    <name evidence="1" type="ORF">OWV82_004392</name>
</gene>
<organism evidence="1 2">
    <name type="scientific">Melia azedarach</name>
    <name type="common">Chinaberry tree</name>
    <dbReference type="NCBI Taxonomy" id="155640"/>
    <lineage>
        <taxon>Eukaryota</taxon>
        <taxon>Viridiplantae</taxon>
        <taxon>Streptophyta</taxon>
        <taxon>Embryophyta</taxon>
        <taxon>Tracheophyta</taxon>
        <taxon>Spermatophyta</taxon>
        <taxon>Magnoliopsida</taxon>
        <taxon>eudicotyledons</taxon>
        <taxon>Gunneridae</taxon>
        <taxon>Pentapetalae</taxon>
        <taxon>rosids</taxon>
        <taxon>malvids</taxon>
        <taxon>Sapindales</taxon>
        <taxon>Meliaceae</taxon>
        <taxon>Melia</taxon>
    </lineage>
</organism>
<name>A0ACC1YQS9_MELAZ</name>
<sequence>MESVEKKIVHGLPPIPSRSSSNRRNGRASKAPGGSETEKTTENQVDHEQEAKKLKRILASRQYSQKYRLKQLHYILHLETEVNALQAEVAISSPRIKYVNRQNSLLRAENGSMKQKVSAFTGELTFKEAQYEELKRERQILKHLYTLCQQQEQPEFVIKIGPDQKYQL</sequence>
<reference evidence="1 2" key="1">
    <citation type="journal article" date="2023" name="Science">
        <title>Complex scaffold remodeling in plant triterpene biosynthesis.</title>
        <authorList>
            <person name="De La Pena R."/>
            <person name="Hodgson H."/>
            <person name="Liu J.C."/>
            <person name="Stephenson M.J."/>
            <person name="Martin A.C."/>
            <person name="Owen C."/>
            <person name="Harkess A."/>
            <person name="Leebens-Mack J."/>
            <person name="Jimenez L.E."/>
            <person name="Osbourn A."/>
            <person name="Sattely E.S."/>
        </authorList>
    </citation>
    <scope>NUCLEOTIDE SEQUENCE [LARGE SCALE GENOMIC DNA]</scope>
    <source>
        <strain evidence="2">cv. JPN11</strain>
        <tissue evidence="1">Leaf</tissue>
    </source>
</reference>
<evidence type="ECO:0000313" key="2">
    <source>
        <dbReference type="Proteomes" id="UP001164539"/>
    </source>
</evidence>
<proteinExistence type="predicted"/>
<dbReference type="Proteomes" id="UP001164539">
    <property type="component" value="Chromosome 2"/>
</dbReference>
<protein>
    <submittedName>
        <fullName evidence="1">Basic-leucine zipper transcription factor family protein</fullName>
    </submittedName>
</protein>
<accession>A0ACC1YQS9</accession>
<keyword evidence="2" id="KW-1185">Reference proteome</keyword>
<dbReference type="EMBL" id="CM051395">
    <property type="protein sequence ID" value="KAJ4725533.1"/>
    <property type="molecule type" value="Genomic_DNA"/>
</dbReference>